<dbReference type="OrthoDB" id="2936090at2"/>
<reference evidence="1 2" key="1">
    <citation type="journal article" date="2018" name="J. Microbiol.">
        <title>Salicibibacter kimchii gen. nov., sp. nov., a moderately halophilic and alkalitolerant bacterium in the family Bacillaceae, isolated from kimchi.</title>
        <authorList>
            <person name="Jang J.Y."/>
            <person name="Oh Y.J."/>
            <person name="Lim S.K."/>
            <person name="Park H.K."/>
            <person name="Lee C."/>
            <person name="Kim J.Y."/>
            <person name="Lee M.A."/>
            <person name="Choi H.J."/>
        </authorList>
    </citation>
    <scope>NUCLEOTIDE SEQUENCE [LARGE SCALE GENOMIC DNA]</scope>
    <source>
        <strain evidence="1 2">NKC1-1</strain>
    </source>
</reference>
<dbReference type="KEGG" id="rue:DT065_00255"/>
<sequence>MEIKKPVLTKEQAECLDYWGRWDRIKDEMVLQHLSKKWGSKEDKCLNDLSNKDFITAVYYGYEVEKTPEEAAKQYYDCLSNGQRFSVTKTLNILGIEVGGINKDVGE</sequence>
<proteinExistence type="predicted"/>
<name>A0A345BUG8_9BACI</name>
<keyword evidence="2" id="KW-1185">Reference proteome</keyword>
<gene>
    <name evidence="1" type="ORF">DT065_00255</name>
</gene>
<evidence type="ECO:0008006" key="3">
    <source>
        <dbReference type="Google" id="ProtNLM"/>
    </source>
</evidence>
<evidence type="ECO:0000313" key="1">
    <source>
        <dbReference type="EMBL" id="AXF54599.1"/>
    </source>
</evidence>
<evidence type="ECO:0000313" key="2">
    <source>
        <dbReference type="Proteomes" id="UP000252100"/>
    </source>
</evidence>
<dbReference type="RefSeq" id="WP_114369844.1">
    <property type="nucleotide sequence ID" value="NZ_CP031092.1"/>
</dbReference>
<dbReference type="Proteomes" id="UP000252100">
    <property type="component" value="Chromosome"/>
</dbReference>
<dbReference type="EMBL" id="CP031092">
    <property type="protein sequence ID" value="AXF54599.1"/>
    <property type="molecule type" value="Genomic_DNA"/>
</dbReference>
<dbReference type="AlphaFoldDB" id="A0A345BUG8"/>
<organism evidence="1 2">
    <name type="scientific">Salicibibacter kimchii</name>
    <dbReference type="NCBI Taxonomy" id="2099786"/>
    <lineage>
        <taxon>Bacteria</taxon>
        <taxon>Bacillati</taxon>
        <taxon>Bacillota</taxon>
        <taxon>Bacilli</taxon>
        <taxon>Bacillales</taxon>
        <taxon>Bacillaceae</taxon>
        <taxon>Salicibibacter</taxon>
    </lineage>
</organism>
<accession>A0A345BUG8</accession>
<protein>
    <recommendedName>
        <fullName evidence="3">DUF1642 domain-containing protein</fullName>
    </recommendedName>
</protein>